<feature type="region of interest" description="Disordered" evidence="7">
    <location>
        <begin position="183"/>
        <end position="235"/>
    </location>
</feature>
<keyword evidence="6" id="KW-0474">Menaquinone biosynthesis</keyword>
<comment type="pathway">
    <text evidence="6">Quinol/quinone metabolism; menaquinone biosynthesis.</text>
</comment>
<organism evidence="9 10">
    <name type="scientific">Herbiconiux ginsengi</name>
    <dbReference type="NCBI Taxonomy" id="381665"/>
    <lineage>
        <taxon>Bacteria</taxon>
        <taxon>Bacillati</taxon>
        <taxon>Actinomycetota</taxon>
        <taxon>Actinomycetes</taxon>
        <taxon>Micrococcales</taxon>
        <taxon>Microbacteriaceae</taxon>
        <taxon>Herbiconiux</taxon>
    </lineage>
</organism>
<dbReference type="Proteomes" id="UP000198891">
    <property type="component" value="Unassembled WGS sequence"/>
</dbReference>
<keyword evidence="10" id="KW-1185">Reference proteome</keyword>
<dbReference type="UniPathway" id="UPA00079"/>
<feature type="domain" description="Thiamine pyrophosphate enzyme N-terminal TPP-binding" evidence="8">
    <location>
        <begin position="8"/>
        <end position="120"/>
    </location>
</feature>
<comment type="cofactor">
    <cofactor evidence="6">
        <name>thiamine diphosphate</name>
        <dbReference type="ChEBI" id="CHEBI:58937"/>
    </cofactor>
    <text evidence="6">Binds 1 thiamine pyrophosphate per subunit.</text>
</comment>
<dbReference type="Pfam" id="PF02776">
    <property type="entry name" value="TPP_enzyme_N"/>
    <property type="match status" value="1"/>
</dbReference>
<comment type="function">
    <text evidence="6">Catalyzes the thiamine diphosphate-dependent decarboxylation of 2-oxoglutarate and the subsequent addition of the resulting succinic semialdehyde-thiamine pyrophosphate anion to isochorismate to yield 2-succinyl-5-enolpyruvyl-6-hydroxy-3-cyclohexene-1-carboxylate (SEPHCHC).</text>
</comment>
<dbReference type="InterPro" id="IPR004433">
    <property type="entry name" value="MenaQ_synth_MenD"/>
</dbReference>
<dbReference type="OrthoDB" id="9791859at2"/>
<evidence type="ECO:0000256" key="5">
    <source>
        <dbReference type="ARBA" id="ARBA00023211"/>
    </source>
</evidence>
<dbReference type="InterPro" id="IPR029061">
    <property type="entry name" value="THDP-binding"/>
</dbReference>
<evidence type="ECO:0000256" key="3">
    <source>
        <dbReference type="ARBA" id="ARBA00022842"/>
    </source>
</evidence>
<comment type="subunit">
    <text evidence="6">Homodimer.</text>
</comment>
<dbReference type="GO" id="GO:0000287">
    <property type="term" value="F:magnesium ion binding"/>
    <property type="evidence" value="ECO:0007669"/>
    <property type="project" value="UniProtKB-UniRule"/>
</dbReference>
<dbReference type="EC" id="2.2.1.9" evidence="6"/>
<evidence type="ECO:0000313" key="9">
    <source>
        <dbReference type="EMBL" id="SDY58946.1"/>
    </source>
</evidence>
<name>A0A1H3L3W9_9MICO</name>
<dbReference type="GO" id="GO:0070204">
    <property type="term" value="F:2-succinyl-5-enolpyruvyl-6-hydroxy-3-cyclohexene-1-carboxylic-acid synthase activity"/>
    <property type="evidence" value="ECO:0007669"/>
    <property type="project" value="UniProtKB-UniRule"/>
</dbReference>
<dbReference type="Gene3D" id="3.40.50.1220">
    <property type="entry name" value="TPP-binding domain"/>
    <property type="match status" value="1"/>
</dbReference>
<dbReference type="UniPathway" id="UPA01057">
    <property type="reaction ID" value="UER00164"/>
</dbReference>
<gene>
    <name evidence="6" type="primary">menD</name>
    <name evidence="9" type="ORF">SAMN05216554_0811</name>
</gene>
<evidence type="ECO:0000256" key="4">
    <source>
        <dbReference type="ARBA" id="ARBA00023052"/>
    </source>
</evidence>
<reference evidence="9 10" key="1">
    <citation type="submission" date="2016-10" db="EMBL/GenBank/DDBJ databases">
        <authorList>
            <person name="de Groot N.N."/>
        </authorList>
    </citation>
    <scope>NUCLEOTIDE SEQUENCE [LARGE SCALE GENOMIC DNA]</scope>
    <source>
        <strain evidence="9 10">CGMCC 4.3491</strain>
    </source>
</reference>
<comment type="cofactor">
    <cofactor evidence="6">
        <name>Mg(2+)</name>
        <dbReference type="ChEBI" id="CHEBI:18420"/>
    </cofactor>
    <cofactor evidence="6">
        <name>Mn(2+)</name>
        <dbReference type="ChEBI" id="CHEBI:29035"/>
    </cofactor>
</comment>
<dbReference type="PANTHER" id="PTHR42916">
    <property type="entry name" value="2-SUCCINYL-5-ENOLPYRUVYL-6-HYDROXY-3-CYCLOHEXENE-1-CARBOXYLATE SYNTHASE"/>
    <property type="match status" value="1"/>
</dbReference>
<dbReference type="STRING" id="381665.SAMN05216554_0811"/>
<dbReference type="Gene3D" id="3.40.50.970">
    <property type="match status" value="2"/>
</dbReference>
<proteinExistence type="inferred from homology"/>
<dbReference type="InterPro" id="IPR012001">
    <property type="entry name" value="Thiamin_PyroP_enz_TPP-bd_dom"/>
</dbReference>
<evidence type="ECO:0000256" key="6">
    <source>
        <dbReference type="HAMAP-Rule" id="MF_01659"/>
    </source>
</evidence>
<feature type="compositionally biased region" description="Low complexity" evidence="7">
    <location>
        <begin position="190"/>
        <end position="208"/>
    </location>
</feature>
<dbReference type="GO" id="GO:0030145">
    <property type="term" value="F:manganese ion binding"/>
    <property type="evidence" value="ECO:0007669"/>
    <property type="project" value="UniProtKB-UniRule"/>
</dbReference>
<evidence type="ECO:0000256" key="1">
    <source>
        <dbReference type="ARBA" id="ARBA00022679"/>
    </source>
</evidence>
<comment type="pathway">
    <text evidence="6">Quinol/quinone metabolism; 1,4-dihydroxy-2-naphthoate biosynthesis; 1,4-dihydroxy-2-naphthoate from chorismate: step 2/7.</text>
</comment>
<dbReference type="GO" id="GO:0009234">
    <property type="term" value="P:menaquinone biosynthetic process"/>
    <property type="evidence" value="ECO:0007669"/>
    <property type="project" value="UniProtKB-UniRule"/>
</dbReference>
<dbReference type="CDD" id="cd07037">
    <property type="entry name" value="TPP_PYR_MenD"/>
    <property type="match status" value="1"/>
</dbReference>
<keyword evidence="2 6" id="KW-0479">Metal-binding</keyword>
<dbReference type="AlphaFoldDB" id="A0A1H3L3W9"/>
<accession>A0A1H3L3W9</accession>
<evidence type="ECO:0000259" key="8">
    <source>
        <dbReference type="Pfam" id="PF02776"/>
    </source>
</evidence>
<keyword evidence="1 6" id="KW-0808">Transferase</keyword>
<dbReference type="SUPFAM" id="SSF52518">
    <property type="entry name" value="Thiamin diphosphate-binding fold (THDP-binding)"/>
    <property type="match status" value="2"/>
</dbReference>
<evidence type="ECO:0000313" key="10">
    <source>
        <dbReference type="Proteomes" id="UP000198891"/>
    </source>
</evidence>
<comment type="similarity">
    <text evidence="6">Belongs to the TPP enzyme family. MenD subfamily.</text>
</comment>
<keyword evidence="5 6" id="KW-0464">Manganese</keyword>
<dbReference type="PANTHER" id="PTHR42916:SF1">
    <property type="entry name" value="PROTEIN PHYLLO, CHLOROPLASTIC"/>
    <property type="match status" value="1"/>
</dbReference>
<sequence length="603" mass="61780">MTASPAATFATRLVRAFAELGVEHAVVSPGSRSQALALALAELEKQGRITLHVRIDERVAAFTALGIARESGRPALVVTTSGTAAANLLPAVVEAHHSGVPMIVLTADRPAALRGTGSNQTTWQPGLFGRFVHAERDVPAPQPTPGGIPDARELAAFAFVTATSADSGPVHLNLQFVEPLSGTVEEPDARPASAASGSAGAATEPGASDAPEPGALGESGASAEQGVSGRSGGPARSVAAASLHLAQGPRTVVIAGADAGPAANELALAAGWPLLAEVSSGARFGPNLVAAYRELLDHAEFGGRVERAVVFGHPTLSRQIPALLRRDGVEIVVVRGPGEAVLPHPDAVVVDAVTTDPEDRSDRAARAWTGQWVFASRELLEGAADEVAAPLVDAGASGDLAGQRDFARAELAALRAPITRRSLALAVWRASWPHDRLVLGASRLIRELDAAAPGKKVPVHSNRGLAGIDGTISTAIGVALASQAAGRRGGATRVGATRVLLGDLALLHDVGALLLAPGEARPRIQLVVGNDGGGTIFDGLEVAATADPDAFDRVLYTPQSVSLASLASAYGWEHRLVAFRSDLESVLASPPAWPSIVEVALSR</sequence>
<evidence type="ECO:0000256" key="2">
    <source>
        <dbReference type="ARBA" id="ARBA00022723"/>
    </source>
</evidence>
<dbReference type="GO" id="GO:0030976">
    <property type="term" value="F:thiamine pyrophosphate binding"/>
    <property type="evidence" value="ECO:0007669"/>
    <property type="project" value="UniProtKB-UniRule"/>
</dbReference>
<dbReference type="NCBIfam" id="TIGR00173">
    <property type="entry name" value="menD"/>
    <property type="match status" value="1"/>
</dbReference>
<evidence type="ECO:0000256" key="7">
    <source>
        <dbReference type="SAM" id="MobiDB-lite"/>
    </source>
</evidence>
<comment type="catalytic activity">
    <reaction evidence="6">
        <text>isochorismate + 2-oxoglutarate + H(+) = 5-enolpyruvoyl-6-hydroxy-2-succinyl-cyclohex-3-ene-1-carboxylate + CO2</text>
        <dbReference type="Rhea" id="RHEA:25593"/>
        <dbReference type="ChEBI" id="CHEBI:15378"/>
        <dbReference type="ChEBI" id="CHEBI:16526"/>
        <dbReference type="ChEBI" id="CHEBI:16810"/>
        <dbReference type="ChEBI" id="CHEBI:29780"/>
        <dbReference type="ChEBI" id="CHEBI:58818"/>
        <dbReference type="EC" id="2.2.1.9"/>
    </reaction>
</comment>
<keyword evidence="3 6" id="KW-0460">Magnesium</keyword>
<dbReference type="CDD" id="cd02009">
    <property type="entry name" value="TPP_SHCHC_synthase"/>
    <property type="match status" value="1"/>
</dbReference>
<dbReference type="RefSeq" id="WP_092549091.1">
    <property type="nucleotide sequence ID" value="NZ_FNPZ01000001.1"/>
</dbReference>
<dbReference type="HAMAP" id="MF_01659">
    <property type="entry name" value="MenD"/>
    <property type="match status" value="1"/>
</dbReference>
<keyword evidence="4 6" id="KW-0786">Thiamine pyrophosphate</keyword>
<dbReference type="PIRSF" id="PIRSF004983">
    <property type="entry name" value="MenD"/>
    <property type="match status" value="1"/>
</dbReference>
<protein>
    <recommendedName>
        <fullName evidence="6">2-succinyl-5-enolpyruvyl-6-hydroxy-3-cyclohexene-1-carboxylate synthase</fullName>
        <shortName evidence="6">SEPHCHC synthase</shortName>
        <ecNumber evidence="6">2.2.1.9</ecNumber>
    </recommendedName>
    <alternativeName>
        <fullName evidence="6">Menaquinone biosynthesis protein MenD</fullName>
    </alternativeName>
</protein>
<dbReference type="EMBL" id="FNPZ01000001">
    <property type="protein sequence ID" value="SDY58946.1"/>
    <property type="molecule type" value="Genomic_DNA"/>
</dbReference>